<protein>
    <submittedName>
        <fullName evidence="1">Phage portal protein, putative, A118 family</fullName>
    </submittedName>
</protein>
<keyword evidence="2" id="KW-1185">Reference proteome</keyword>
<proteinExistence type="predicted"/>
<reference evidence="2" key="1">
    <citation type="submission" date="2016-10" db="EMBL/GenBank/DDBJ databases">
        <authorList>
            <person name="Varghese N."/>
            <person name="Submissions S."/>
        </authorList>
    </citation>
    <scope>NUCLEOTIDE SEQUENCE [LARGE SCALE GENOMIC DNA]</scope>
    <source>
        <strain evidence="2">CGMCC 1.3566</strain>
    </source>
</reference>
<evidence type="ECO:0000313" key="2">
    <source>
        <dbReference type="Proteomes" id="UP000199095"/>
    </source>
</evidence>
<dbReference type="STRING" id="237682.SAMN05421676_11221"/>
<dbReference type="InterPro" id="IPR021145">
    <property type="entry name" value="Portal_protein_SPP1_Gp6-like"/>
</dbReference>
<dbReference type="RefSeq" id="WP_093136982.1">
    <property type="nucleotide sequence ID" value="NZ_FOHJ01000012.1"/>
</dbReference>
<gene>
    <name evidence="1" type="ORF">SAMN05421676_11221</name>
</gene>
<dbReference type="Proteomes" id="UP000199095">
    <property type="component" value="Unassembled WGS sequence"/>
</dbReference>
<sequence>MPLPADNTKLPFEGWEDVFQKYSEYAAWYSGDTECLKRYYSTSEGKDRFWANDRKDKVLLPIVNEIARLSADLLFSEAPEINFQNDETKKRMDEILEQNFFQTKALEAAETQSPMGGIYLKINYDADNYDFPLFSIAQPDNVIPEFRNGFLVAADFFKDVTPAKQLESATRYWFVERRERGKIFNGLYRGSTDKLGKRINLETLNFTQDLEEEVNTGIDDILVRYVPNMLPNPLWRGSQIGQSDIAQAITLIETLCETYSDWRRELELAKARIVVPEQWLERSDDGTFKFDKDQELFTTLQIDPLSTKGASGYTIAQFQIRSEQYQETAQNLIEQIIFAAGYSPQSFGLKGDGGSMTATEIKSRQDRTYKTLSKKQQYWKVALEDIFHLMLEVDNKHLGNQTTVERPKVVMSDSLETDIKSLAETINLLNRADAITNEMKVKWLHSDLSEEEQQEEIERLNQAQGLNAPNPMQVGMS</sequence>
<dbReference type="EMBL" id="FOHJ01000012">
    <property type="protein sequence ID" value="SET94910.1"/>
    <property type="molecule type" value="Genomic_DNA"/>
</dbReference>
<dbReference type="OrthoDB" id="1641671at2"/>
<dbReference type="Pfam" id="PF05133">
    <property type="entry name" value="SPP1_portal"/>
    <property type="match status" value="1"/>
</dbReference>
<accession>A0A1I0IDG1</accession>
<dbReference type="AlphaFoldDB" id="A0A1I0IDG1"/>
<organism evidence="1 2">
    <name type="scientific">Salinibacillus kushneri</name>
    <dbReference type="NCBI Taxonomy" id="237682"/>
    <lineage>
        <taxon>Bacteria</taxon>
        <taxon>Bacillati</taxon>
        <taxon>Bacillota</taxon>
        <taxon>Bacilli</taxon>
        <taxon>Bacillales</taxon>
        <taxon>Bacillaceae</taxon>
        <taxon>Salinibacillus</taxon>
    </lineage>
</organism>
<name>A0A1I0IDG1_9BACI</name>
<evidence type="ECO:0000313" key="1">
    <source>
        <dbReference type="EMBL" id="SET94910.1"/>
    </source>
</evidence>